<dbReference type="AlphaFoldDB" id="A0A3A4ZC13"/>
<gene>
    <name evidence="2" type="ORF">C4561_03440</name>
</gene>
<proteinExistence type="predicted"/>
<feature type="transmembrane region" description="Helical" evidence="1">
    <location>
        <begin position="34"/>
        <end position="52"/>
    </location>
</feature>
<reference evidence="2 3" key="1">
    <citation type="journal article" date="2017" name="ISME J.">
        <title>Energy and carbon metabolisms in a deep terrestrial subsurface fluid microbial community.</title>
        <authorList>
            <person name="Momper L."/>
            <person name="Jungbluth S.P."/>
            <person name="Lee M.D."/>
            <person name="Amend J.P."/>
        </authorList>
    </citation>
    <scope>NUCLEOTIDE SEQUENCE [LARGE SCALE GENOMIC DNA]</scope>
    <source>
        <strain evidence="2">SURF_46</strain>
    </source>
</reference>
<keyword evidence="1" id="KW-0812">Transmembrane</keyword>
<feature type="transmembrane region" description="Helical" evidence="1">
    <location>
        <begin position="95"/>
        <end position="115"/>
    </location>
</feature>
<sequence length="117" mass="12444">MDIPLLSPFHMLFLIVLASIGGGVTGTKMGILEMALYWLSIIVVSYLLILSVKKTKNKDRKILCKVLGLAVLAASTCFAGMVAATFAYFGTAPLLYVLLGAFGFIGHFVLTAIIGST</sequence>
<comment type="caution">
    <text evidence="2">The sequence shown here is derived from an EMBL/GenBank/DDBJ whole genome shotgun (WGS) entry which is preliminary data.</text>
</comment>
<dbReference type="EMBL" id="QZJF01000017">
    <property type="protein sequence ID" value="RJR26809.1"/>
    <property type="molecule type" value="Genomic_DNA"/>
</dbReference>
<accession>A0A3A4ZC13</accession>
<keyword evidence="1" id="KW-0472">Membrane</keyword>
<keyword evidence="1" id="KW-1133">Transmembrane helix</keyword>
<protein>
    <submittedName>
        <fullName evidence="2">Uncharacterized protein</fullName>
    </submittedName>
</protein>
<evidence type="ECO:0000313" key="3">
    <source>
        <dbReference type="Proteomes" id="UP000265540"/>
    </source>
</evidence>
<organism evidence="2 3">
    <name type="scientific">candidate division WWE3 bacterium</name>
    <dbReference type="NCBI Taxonomy" id="2053526"/>
    <lineage>
        <taxon>Bacteria</taxon>
        <taxon>Katanobacteria</taxon>
    </lineage>
</organism>
<evidence type="ECO:0000256" key="1">
    <source>
        <dbReference type="SAM" id="Phobius"/>
    </source>
</evidence>
<dbReference type="Proteomes" id="UP000265540">
    <property type="component" value="Unassembled WGS sequence"/>
</dbReference>
<name>A0A3A4ZC13_UNCKA</name>
<feature type="transmembrane region" description="Helical" evidence="1">
    <location>
        <begin position="64"/>
        <end position="89"/>
    </location>
</feature>
<evidence type="ECO:0000313" key="2">
    <source>
        <dbReference type="EMBL" id="RJR26809.1"/>
    </source>
</evidence>